<evidence type="ECO:0000256" key="5">
    <source>
        <dbReference type="ARBA" id="ARBA00023136"/>
    </source>
</evidence>
<comment type="caution">
    <text evidence="8">The sequence shown here is derived from an EMBL/GenBank/DDBJ whole genome shotgun (WGS) entry which is preliminary data.</text>
</comment>
<gene>
    <name evidence="8" type="ORF">TRIHO_29320</name>
</gene>
<comment type="subcellular location">
    <subcellularLocation>
        <location evidence="1">Cell membrane</location>
        <topology evidence="1">Multi-pass membrane protein</topology>
    </subcellularLocation>
</comment>
<feature type="domain" description="RDD" evidence="7">
    <location>
        <begin position="18"/>
        <end position="133"/>
    </location>
</feature>
<evidence type="ECO:0000256" key="2">
    <source>
        <dbReference type="ARBA" id="ARBA00022475"/>
    </source>
</evidence>
<dbReference type="RefSeq" id="WP_068245176.1">
    <property type="nucleotide sequence ID" value="NZ_LPUY01000077.1"/>
</dbReference>
<keyword evidence="5 6" id="KW-0472">Membrane</keyword>
<dbReference type="PATRIC" id="fig|1768241.3.peg.3068"/>
<sequence>MTALPDPDVQAEFYEGVALKRLIAFLIDGVLIFALAALAVPFTAFLGLFMWPALYLMVGFVYRVATLSNGSATLGMRFCGIELREYDGARLDGGSALLHTVGFTVSMAVPVLQVISILLMLTTARGQGLTDHMLGTVMLKRRA</sequence>
<keyword evidence="2" id="KW-1003">Cell membrane</keyword>
<keyword evidence="4 6" id="KW-1133">Transmembrane helix</keyword>
<feature type="transmembrane region" description="Helical" evidence="6">
    <location>
        <begin position="96"/>
        <end position="121"/>
    </location>
</feature>
<accession>A0A132BX26</accession>
<dbReference type="Pfam" id="PF06271">
    <property type="entry name" value="RDD"/>
    <property type="match status" value="1"/>
</dbReference>
<proteinExistence type="predicted"/>
<dbReference type="PANTHER" id="PTHR36115:SF6">
    <property type="entry name" value="PROLINE-RICH ANTIGEN HOMOLOG"/>
    <property type="match status" value="1"/>
</dbReference>
<evidence type="ECO:0000313" key="9">
    <source>
        <dbReference type="Proteomes" id="UP000068382"/>
    </source>
</evidence>
<name>A0A132BX26_9RHOB</name>
<keyword evidence="9" id="KW-1185">Reference proteome</keyword>
<evidence type="ECO:0000256" key="1">
    <source>
        <dbReference type="ARBA" id="ARBA00004651"/>
    </source>
</evidence>
<dbReference type="InterPro" id="IPR051791">
    <property type="entry name" value="Pra-immunoreactive"/>
</dbReference>
<dbReference type="Proteomes" id="UP000068382">
    <property type="component" value="Unassembled WGS sequence"/>
</dbReference>
<evidence type="ECO:0000256" key="3">
    <source>
        <dbReference type="ARBA" id="ARBA00022692"/>
    </source>
</evidence>
<evidence type="ECO:0000259" key="7">
    <source>
        <dbReference type="Pfam" id="PF06271"/>
    </source>
</evidence>
<dbReference type="AlphaFoldDB" id="A0A132BX26"/>
<dbReference type="GO" id="GO:0005886">
    <property type="term" value="C:plasma membrane"/>
    <property type="evidence" value="ECO:0007669"/>
    <property type="project" value="UniProtKB-SubCell"/>
</dbReference>
<keyword evidence="3 6" id="KW-0812">Transmembrane</keyword>
<evidence type="ECO:0000256" key="4">
    <source>
        <dbReference type="ARBA" id="ARBA00022989"/>
    </source>
</evidence>
<evidence type="ECO:0000313" key="8">
    <source>
        <dbReference type="EMBL" id="KUP92290.1"/>
    </source>
</evidence>
<dbReference type="InterPro" id="IPR010432">
    <property type="entry name" value="RDD"/>
</dbReference>
<feature type="transmembrane region" description="Helical" evidence="6">
    <location>
        <begin position="22"/>
        <end position="46"/>
    </location>
</feature>
<organism evidence="8 9">
    <name type="scientific">Tritonibacter horizontis</name>
    <dbReference type="NCBI Taxonomy" id="1768241"/>
    <lineage>
        <taxon>Bacteria</taxon>
        <taxon>Pseudomonadati</taxon>
        <taxon>Pseudomonadota</taxon>
        <taxon>Alphaproteobacteria</taxon>
        <taxon>Rhodobacterales</taxon>
        <taxon>Paracoccaceae</taxon>
        <taxon>Tritonibacter</taxon>
    </lineage>
</organism>
<dbReference type="PANTHER" id="PTHR36115">
    <property type="entry name" value="PROLINE-RICH ANTIGEN HOMOLOG-RELATED"/>
    <property type="match status" value="1"/>
</dbReference>
<dbReference type="OrthoDB" id="7270324at2"/>
<evidence type="ECO:0000256" key="6">
    <source>
        <dbReference type="SAM" id="Phobius"/>
    </source>
</evidence>
<reference evidence="8 9" key="1">
    <citation type="submission" date="2015-12" db="EMBL/GenBank/DDBJ databases">
        <title>Genome sequence of the marine Rhodobacteraceae strain O3.65, Candidatus Tritonibacter horizontis.</title>
        <authorList>
            <person name="Poehlein A."/>
            <person name="Giebel H.A."/>
            <person name="Voget S."/>
            <person name="Brinkhoff T."/>
        </authorList>
    </citation>
    <scope>NUCLEOTIDE SEQUENCE [LARGE SCALE GENOMIC DNA]</scope>
    <source>
        <strain evidence="8 9">O3.65</strain>
    </source>
</reference>
<protein>
    <submittedName>
        <fullName evidence="8">RDD family protein</fullName>
    </submittedName>
</protein>
<dbReference type="EMBL" id="LPUY01000077">
    <property type="protein sequence ID" value="KUP92290.1"/>
    <property type="molecule type" value="Genomic_DNA"/>
</dbReference>